<feature type="transmembrane region" description="Helical" evidence="7">
    <location>
        <begin position="135"/>
        <end position="155"/>
    </location>
</feature>
<dbReference type="GO" id="GO:0016020">
    <property type="term" value="C:membrane"/>
    <property type="evidence" value="ECO:0007669"/>
    <property type="project" value="UniProtKB-SubCell"/>
</dbReference>
<evidence type="ECO:0000256" key="2">
    <source>
        <dbReference type="ARBA" id="ARBA00007018"/>
    </source>
</evidence>
<dbReference type="AlphaFoldDB" id="A0A8J4V2U1"/>
<feature type="transmembrane region" description="Helical" evidence="7">
    <location>
        <begin position="273"/>
        <end position="290"/>
    </location>
</feature>
<comment type="subcellular location">
    <subcellularLocation>
        <location evidence="1">Membrane</location>
        <topology evidence="1">Multi-pass membrane protein</topology>
    </subcellularLocation>
</comment>
<feature type="binding site" evidence="6">
    <location>
        <position position="153"/>
    </location>
    <ligand>
        <name>Zn(2+)</name>
        <dbReference type="ChEBI" id="CHEBI:29105"/>
    </ligand>
</feature>
<sequence length="302" mass="34599">MSQETDTCNPGMNKGSRNIIFDRTVETHRGALVTDSCFVFFTKAAWNLYNMFSLVKPPPVFNAHQVPKAFQEDSIISGYRHPRSSATDCILSLFQLTNETVNVWTHFLPTWYFLYKLLTVIFLQDVWTDAYTWPLLVYLVSCCLYPLASSCAHTFSTMSMRSRHICYFFDYGALSLYSLGSAIAYSAYIVPDAWVNSNFHKYYVPVAVLNTVIATATSCYSRFAETKSLRLGKVLRVLAFTYPYLFDNIPLFYRIFFCVGEDCTANEVNPRHVHHIILAFLTGFLFATHLPERLAPGRFDLI</sequence>
<keyword evidence="3 7" id="KW-0812">Transmembrane</keyword>
<keyword evidence="8" id="KW-0675">Receptor</keyword>
<dbReference type="EMBL" id="QNUK01000011">
    <property type="protein sequence ID" value="KAF5908705.1"/>
    <property type="molecule type" value="Genomic_DNA"/>
</dbReference>
<dbReference type="Pfam" id="PF03006">
    <property type="entry name" value="HlyIII"/>
    <property type="match status" value="1"/>
</dbReference>
<feature type="transmembrane region" description="Helical" evidence="7">
    <location>
        <begin position="202"/>
        <end position="223"/>
    </location>
</feature>
<keyword evidence="6" id="KW-0862">Zinc</keyword>
<feature type="transmembrane region" description="Helical" evidence="7">
    <location>
        <begin position="235"/>
        <end position="253"/>
    </location>
</feature>
<feature type="transmembrane region" description="Helical" evidence="7">
    <location>
        <begin position="103"/>
        <end position="123"/>
    </location>
</feature>
<name>A0A8J4V2U1_CLAMG</name>
<evidence type="ECO:0000256" key="5">
    <source>
        <dbReference type="ARBA" id="ARBA00023136"/>
    </source>
</evidence>
<dbReference type="GO" id="GO:0046872">
    <property type="term" value="F:metal ion binding"/>
    <property type="evidence" value="ECO:0007669"/>
    <property type="project" value="UniProtKB-KW"/>
</dbReference>
<evidence type="ECO:0000256" key="4">
    <source>
        <dbReference type="ARBA" id="ARBA00022989"/>
    </source>
</evidence>
<evidence type="ECO:0000256" key="3">
    <source>
        <dbReference type="ARBA" id="ARBA00022692"/>
    </source>
</evidence>
<keyword evidence="5 7" id="KW-0472">Membrane</keyword>
<accession>A0A8J4V2U1</accession>
<feature type="transmembrane region" description="Helical" evidence="7">
    <location>
        <begin position="167"/>
        <end position="190"/>
    </location>
</feature>
<keyword evidence="4 7" id="KW-1133">Transmembrane helix</keyword>
<keyword evidence="9" id="KW-1185">Reference proteome</keyword>
<keyword evidence="6" id="KW-0479">Metal-binding</keyword>
<gene>
    <name evidence="8" type="primary">paqr5b</name>
    <name evidence="8" type="ORF">DAT39_001496</name>
</gene>
<evidence type="ECO:0000313" key="8">
    <source>
        <dbReference type="EMBL" id="KAF5908705.1"/>
    </source>
</evidence>
<organism evidence="8 9">
    <name type="scientific">Clarias magur</name>
    <name type="common">Asian catfish</name>
    <name type="synonym">Macropteronotus magur</name>
    <dbReference type="NCBI Taxonomy" id="1594786"/>
    <lineage>
        <taxon>Eukaryota</taxon>
        <taxon>Metazoa</taxon>
        <taxon>Chordata</taxon>
        <taxon>Craniata</taxon>
        <taxon>Vertebrata</taxon>
        <taxon>Euteleostomi</taxon>
        <taxon>Actinopterygii</taxon>
        <taxon>Neopterygii</taxon>
        <taxon>Teleostei</taxon>
        <taxon>Ostariophysi</taxon>
        <taxon>Siluriformes</taxon>
        <taxon>Clariidae</taxon>
        <taxon>Clarias</taxon>
    </lineage>
</organism>
<protein>
    <submittedName>
        <fullName evidence="8">Membrane progestin receptor gamma-B-like isoform X1</fullName>
    </submittedName>
</protein>
<evidence type="ECO:0000313" key="9">
    <source>
        <dbReference type="Proteomes" id="UP000727407"/>
    </source>
</evidence>
<proteinExistence type="inferred from homology"/>
<dbReference type="OrthoDB" id="529367at2759"/>
<comment type="similarity">
    <text evidence="2">Belongs to the ADIPOR family.</text>
</comment>
<dbReference type="Proteomes" id="UP000727407">
    <property type="component" value="Unassembled WGS sequence"/>
</dbReference>
<comment type="caution">
    <text evidence="8">The sequence shown here is derived from an EMBL/GenBank/DDBJ whole genome shotgun (WGS) entry which is preliminary data.</text>
</comment>
<reference evidence="8" key="1">
    <citation type="submission" date="2020-07" db="EMBL/GenBank/DDBJ databases">
        <title>Clarias magur genome sequencing, assembly and annotation.</title>
        <authorList>
            <person name="Kushwaha B."/>
            <person name="Kumar R."/>
            <person name="Das P."/>
            <person name="Joshi C.G."/>
            <person name="Kumar D."/>
            <person name="Nagpure N.S."/>
            <person name="Pandey M."/>
            <person name="Agarwal S."/>
            <person name="Srivastava S."/>
            <person name="Singh M."/>
            <person name="Sahoo L."/>
            <person name="Jayasankar P."/>
            <person name="Meher P.K."/>
            <person name="Koringa P.G."/>
            <person name="Iquebal M.A."/>
            <person name="Das S.P."/>
            <person name="Bit A."/>
            <person name="Patnaik S."/>
            <person name="Patel N."/>
            <person name="Shah T.M."/>
            <person name="Hinsu A."/>
            <person name="Jena J.K."/>
        </authorList>
    </citation>
    <scope>NUCLEOTIDE SEQUENCE</scope>
    <source>
        <strain evidence="8">CIFAMagur01</strain>
        <tissue evidence="8">Testis</tissue>
    </source>
</reference>
<evidence type="ECO:0000256" key="6">
    <source>
        <dbReference type="PIRSR" id="PIRSR604254-1"/>
    </source>
</evidence>
<evidence type="ECO:0000256" key="1">
    <source>
        <dbReference type="ARBA" id="ARBA00004141"/>
    </source>
</evidence>
<dbReference type="PANTHER" id="PTHR20855">
    <property type="entry name" value="ADIPOR/PROGESTIN RECEPTOR-RELATED"/>
    <property type="match status" value="1"/>
</dbReference>
<dbReference type="GO" id="GO:0038023">
    <property type="term" value="F:signaling receptor activity"/>
    <property type="evidence" value="ECO:0007669"/>
    <property type="project" value="TreeGrafter"/>
</dbReference>
<feature type="non-terminal residue" evidence="8">
    <location>
        <position position="1"/>
    </location>
</feature>
<evidence type="ECO:0000256" key="7">
    <source>
        <dbReference type="SAM" id="Phobius"/>
    </source>
</evidence>
<dbReference type="InterPro" id="IPR004254">
    <property type="entry name" value="AdipoR/HlyIII-related"/>
</dbReference>
<dbReference type="PANTHER" id="PTHR20855:SF38">
    <property type="entry name" value="MEMBRANE PROGESTIN RECEPTOR GAMMA"/>
    <property type="match status" value="1"/>
</dbReference>